<dbReference type="PANTHER" id="PTHR11552:SF123">
    <property type="entry name" value="GMC OXIDOREDUCTASE (AFU_ORTHOLOGUE AFUA_2G01770)-RELATED"/>
    <property type="match status" value="1"/>
</dbReference>
<name>A0AAD4PWU9_9EURO</name>
<dbReference type="InterPro" id="IPR007867">
    <property type="entry name" value="GMC_OxRtase_C"/>
</dbReference>
<dbReference type="InterPro" id="IPR000172">
    <property type="entry name" value="GMC_OxRdtase_N"/>
</dbReference>
<dbReference type="Pfam" id="PF05199">
    <property type="entry name" value="GMC_oxred_C"/>
    <property type="match status" value="1"/>
</dbReference>
<dbReference type="GO" id="GO:0016614">
    <property type="term" value="F:oxidoreductase activity, acting on CH-OH group of donors"/>
    <property type="evidence" value="ECO:0007669"/>
    <property type="project" value="InterPro"/>
</dbReference>
<dbReference type="EMBL" id="JAJTJA010000011">
    <property type="protein sequence ID" value="KAH8692039.1"/>
    <property type="molecule type" value="Genomic_DNA"/>
</dbReference>
<evidence type="ECO:0000256" key="4">
    <source>
        <dbReference type="RuleBase" id="RU003968"/>
    </source>
</evidence>
<dbReference type="GeneID" id="70249745"/>
<accession>A0AAD4PWU9</accession>
<dbReference type="SUPFAM" id="SSF51905">
    <property type="entry name" value="FAD/NAD(P)-binding domain"/>
    <property type="match status" value="1"/>
</dbReference>
<keyword evidence="3 4" id="KW-0274">FAD</keyword>
<feature type="binding site" evidence="3">
    <location>
        <position position="220"/>
    </location>
    <ligand>
        <name>FAD</name>
        <dbReference type="ChEBI" id="CHEBI:57692"/>
    </ligand>
</feature>
<dbReference type="SUPFAM" id="SSF54373">
    <property type="entry name" value="FAD-linked reductases, C-terminal domain"/>
    <property type="match status" value="1"/>
</dbReference>
<keyword evidence="4" id="KW-0285">Flavoprotein</keyword>
<dbReference type="PROSITE" id="PS00624">
    <property type="entry name" value="GMC_OXRED_2"/>
    <property type="match status" value="1"/>
</dbReference>
<dbReference type="InterPro" id="IPR012132">
    <property type="entry name" value="GMC_OxRdtase"/>
</dbReference>
<comment type="cofactor">
    <cofactor evidence="3">
        <name>FAD</name>
        <dbReference type="ChEBI" id="CHEBI:57692"/>
    </cofactor>
</comment>
<evidence type="ECO:0000313" key="8">
    <source>
        <dbReference type="Proteomes" id="UP001201262"/>
    </source>
</evidence>
<dbReference type="AlphaFoldDB" id="A0AAD4PWU9"/>
<evidence type="ECO:0000259" key="6">
    <source>
        <dbReference type="PROSITE" id="PS00624"/>
    </source>
</evidence>
<gene>
    <name evidence="7" type="ORF">BGW36DRAFT_419424</name>
</gene>
<reference evidence="7" key="1">
    <citation type="submission" date="2021-12" db="EMBL/GenBank/DDBJ databases">
        <title>Convergent genome expansion in fungi linked to evolution of root-endophyte symbiosis.</title>
        <authorList>
            <consortium name="DOE Joint Genome Institute"/>
            <person name="Ke Y.-H."/>
            <person name="Bonito G."/>
            <person name="Liao H.-L."/>
            <person name="Looney B."/>
            <person name="Rojas-Flechas A."/>
            <person name="Nash J."/>
            <person name="Hameed K."/>
            <person name="Schadt C."/>
            <person name="Martin F."/>
            <person name="Crous P.W."/>
            <person name="Miettinen O."/>
            <person name="Magnuson J.K."/>
            <person name="Labbe J."/>
            <person name="Jacobson D."/>
            <person name="Doktycz M.J."/>
            <person name="Veneault-Fourrey C."/>
            <person name="Kuo A."/>
            <person name="Mondo S."/>
            <person name="Calhoun S."/>
            <person name="Riley R."/>
            <person name="Ohm R."/>
            <person name="LaButti K."/>
            <person name="Andreopoulos B."/>
            <person name="Pangilinan J."/>
            <person name="Nolan M."/>
            <person name="Tritt A."/>
            <person name="Clum A."/>
            <person name="Lipzen A."/>
            <person name="Daum C."/>
            <person name="Barry K."/>
            <person name="Grigoriev I.V."/>
            <person name="Vilgalys R."/>
        </authorList>
    </citation>
    <scope>NUCLEOTIDE SEQUENCE</scope>
    <source>
        <strain evidence="7">PMI_201</strain>
    </source>
</reference>
<dbReference type="PANTHER" id="PTHR11552">
    <property type="entry name" value="GLUCOSE-METHANOL-CHOLINE GMC OXIDOREDUCTASE"/>
    <property type="match status" value="1"/>
</dbReference>
<feature type="active site" description="Proton donor" evidence="2">
    <location>
        <position position="495"/>
    </location>
</feature>
<dbReference type="Pfam" id="PF00732">
    <property type="entry name" value="GMC_oxred_N"/>
    <property type="match status" value="1"/>
</dbReference>
<dbReference type="PROSITE" id="PS00623">
    <property type="entry name" value="GMC_OXRED_1"/>
    <property type="match status" value="1"/>
</dbReference>
<dbReference type="RefSeq" id="XP_046068036.1">
    <property type="nucleotide sequence ID" value="XM_046219458.1"/>
</dbReference>
<evidence type="ECO:0000313" key="7">
    <source>
        <dbReference type="EMBL" id="KAH8692039.1"/>
    </source>
</evidence>
<dbReference type="Proteomes" id="UP001201262">
    <property type="component" value="Unassembled WGS sequence"/>
</dbReference>
<protein>
    <submittedName>
        <fullName evidence="7">Glucose dehydrogenase</fullName>
    </submittedName>
</protein>
<comment type="similarity">
    <text evidence="1 4">Belongs to the GMC oxidoreductase family.</text>
</comment>
<dbReference type="Gene3D" id="3.50.50.60">
    <property type="entry name" value="FAD/NAD(P)-binding domain"/>
    <property type="match status" value="1"/>
</dbReference>
<dbReference type="PIRSF" id="PIRSF000137">
    <property type="entry name" value="Alcohol_oxidase"/>
    <property type="match status" value="1"/>
</dbReference>
<organism evidence="7 8">
    <name type="scientific">Talaromyces proteolyticus</name>
    <dbReference type="NCBI Taxonomy" id="1131652"/>
    <lineage>
        <taxon>Eukaryota</taxon>
        <taxon>Fungi</taxon>
        <taxon>Dikarya</taxon>
        <taxon>Ascomycota</taxon>
        <taxon>Pezizomycotina</taxon>
        <taxon>Eurotiomycetes</taxon>
        <taxon>Eurotiomycetidae</taxon>
        <taxon>Eurotiales</taxon>
        <taxon>Trichocomaceae</taxon>
        <taxon>Talaromyces</taxon>
        <taxon>Talaromyces sect. Bacilispori</taxon>
    </lineage>
</organism>
<dbReference type="InterPro" id="IPR036188">
    <property type="entry name" value="FAD/NAD-bd_sf"/>
</dbReference>
<keyword evidence="8" id="KW-1185">Reference proteome</keyword>
<feature type="active site" description="Proton acceptor" evidence="2">
    <location>
        <position position="533"/>
    </location>
</feature>
<dbReference type="GO" id="GO:0050660">
    <property type="term" value="F:flavin adenine dinucleotide binding"/>
    <property type="evidence" value="ECO:0007669"/>
    <property type="project" value="InterPro"/>
</dbReference>
<dbReference type="Gene3D" id="3.30.560.10">
    <property type="entry name" value="Glucose Oxidase, domain 3"/>
    <property type="match status" value="1"/>
</dbReference>
<comment type="caution">
    <text evidence="7">The sequence shown here is derived from an EMBL/GenBank/DDBJ whole genome shotgun (WGS) entry which is preliminary data.</text>
</comment>
<evidence type="ECO:0000256" key="1">
    <source>
        <dbReference type="ARBA" id="ARBA00010790"/>
    </source>
</evidence>
<evidence type="ECO:0000259" key="5">
    <source>
        <dbReference type="PROSITE" id="PS00623"/>
    </source>
</evidence>
<feature type="domain" description="Glucose-methanol-choline oxidoreductase N-terminal" evidence="5">
    <location>
        <begin position="84"/>
        <end position="107"/>
    </location>
</feature>
<proteinExistence type="inferred from homology"/>
<sequence length="553" mass="60187">MTSDSFDFIIIGGGTAGSALASRLQEGNPSLSILIIEAGPDVSSRADVLDGTQWGRLLGTDLDWGYLTEPQTHLNGRVLPNFAGKALGGSSAINAGGWTRGEKENYDKWAQLVNDPRWSYDGLLPYFQKVETYFDPNGNPAIHGFNGPIKMQPAVDRQYPLREQVKKAWAAVGVSYKEDMNDGSPIGLGELIENRVDGARQIASSVYDLKNVKILTKTLVNRVLITDKDGHKTATAVELAPGDNHGDASSRIITAHHEIIISAGTYRSPQILMLSGLGPKDELQNHGIETVLDLPDVGRHFQDHCSVNQWWKLKEPEKGLSVGSPGFSNPSYFKGLPLDFVATQSVPKEGLLKALSDDNEANPELHALATQHGHLEFYIMYLARNPENPVVVPDGTHLTTSTICILPTSRGSIRLKDANPESAPLIDPNYLATETDRYVIREGLRKIHKVLRETEAGQEIVASEAVEDGGRQVSSDSSDEELDDLIRRRLGTMFHPAGSVSMGKVVDSELRVKGVDKLRVVDASVMPLPIAGHIQNCVYAIAEQAADIILASL</sequence>
<feature type="domain" description="Glucose-methanol-choline oxidoreductase N-terminal" evidence="6">
    <location>
        <begin position="264"/>
        <end position="278"/>
    </location>
</feature>
<evidence type="ECO:0000256" key="2">
    <source>
        <dbReference type="PIRSR" id="PIRSR000137-1"/>
    </source>
</evidence>
<evidence type="ECO:0000256" key="3">
    <source>
        <dbReference type="PIRSR" id="PIRSR000137-2"/>
    </source>
</evidence>